<dbReference type="Pfam" id="PF13676">
    <property type="entry name" value="TIR_2"/>
    <property type="match status" value="1"/>
</dbReference>
<organism evidence="2 3">
    <name type="scientific">Chitinophaga dinghuensis</name>
    <dbReference type="NCBI Taxonomy" id="1539050"/>
    <lineage>
        <taxon>Bacteria</taxon>
        <taxon>Pseudomonadati</taxon>
        <taxon>Bacteroidota</taxon>
        <taxon>Chitinophagia</taxon>
        <taxon>Chitinophagales</taxon>
        <taxon>Chitinophagaceae</taxon>
        <taxon>Chitinophaga</taxon>
    </lineage>
</organism>
<protein>
    <submittedName>
        <fullName evidence="2">TIR domain-containing protein</fullName>
    </submittedName>
</protein>
<reference evidence="2 3" key="1">
    <citation type="submission" date="2018-06" db="EMBL/GenBank/DDBJ databases">
        <title>Genomic Encyclopedia of Archaeal and Bacterial Type Strains, Phase II (KMG-II): from individual species to whole genera.</title>
        <authorList>
            <person name="Goeker M."/>
        </authorList>
    </citation>
    <scope>NUCLEOTIDE SEQUENCE [LARGE SCALE GENOMIC DNA]</scope>
    <source>
        <strain evidence="2 3">DSM 29821</strain>
    </source>
</reference>
<evidence type="ECO:0000313" key="3">
    <source>
        <dbReference type="Proteomes" id="UP000249819"/>
    </source>
</evidence>
<name>A0A327VWS1_9BACT</name>
<proteinExistence type="predicted"/>
<dbReference type="GO" id="GO:0007165">
    <property type="term" value="P:signal transduction"/>
    <property type="evidence" value="ECO:0007669"/>
    <property type="project" value="InterPro"/>
</dbReference>
<dbReference type="RefSeq" id="WP_111593378.1">
    <property type="nucleotide sequence ID" value="NZ_QLMA01000005.1"/>
</dbReference>
<dbReference type="PROSITE" id="PS50104">
    <property type="entry name" value="TIR"/>
    <property type="match status" value="1"/>
</dbReference>
<keyword evidence="3" id="KW-1185">Reference proteome</keyword>
<comment type="caution">
    <text evidence="2">The sequence shown here is derived from an EMBL/GenBank/DDBJ whole genome shotgun (WGS) entry which is preliminary data.</text>
</comment>
<dbReference type="InterPro" id="IPR000157">
    <property type="entry name" value="TIR_dom"/>
</dbReference>
<sequence length="413" mass="47596">MPSDLILQMQQASGDFSCEQFSGVPSPQATYIAIAYADSPGSANMANDLKKALIGALFQFDAHIQQSLPPCNRSCEPFNQCAALRQQNTQKILFVVTDGASNVFNVPGLYGWNYTVIPVMKDNHFISLSKPFSGPQVAFWKVSINEVLPVLWQRINMTHRRSRIFISYKKTDSQELADQLFEELTKERFDVFLDRYSIDPGVEFQNRLFQELSDKAMVIMLESKHYLDSDWVRQEIAFAKKYRLGIMALNIDNAPIVFSIDDEYRERLDTSTDMDAGGRLRTTVMKRMIARIKQEHEKAIFRKRNVLQSSIYSCLKRKKLPFKLDANGFIETSDSKNQKVYKIWAVPRPPEADDFHYTDSNNARGAVKMIVGPKFIEERRGMLNDWMAVKTAIQYFREAEMIKMVEYIHKSKP</sequence>
<dbReference type="AlphaFoldDB" id="A0A327VWS1"/>
<evidence type="ECO:0000313" key="2">
    <source>
        <dbReference type="EMBL" id="RAJ80389.1"/>
    </source>
</evidence>
<dbReference type="Gene3D" id="3.40.50.10140">
    <property type="entry name" value="Toll/interleukin-1 receptor homology (TIR) domain"/>
    <property type="match status" value="1"/>
</dbReference>
<accession>A0A327VWS1</accession>
<dbReference type="InterPro" id="IPR035897">
    <property type="entry name" value="Toll_tir_struct_dom_sf"/>
</dbReference>
<gene>
    <name evidence="2" type="ORF">CLV59_105498</name>
</gene>
<dbReference type="Proteomes" id="UP000249819">
    <property type="component" value="Unassembled WGS sequence"/>
</dbReference>
<dbReference type="EMBL" id="QLMA01000005">
    <property type="protein sequence ID" value="RAJ80389.1"/>
    <property type="molecule type" value="Genomic_DNA"/>
</dbReference>
<dbReference type="OrthoDB" id="344630at2"/>
<feature type="domain" description="TIR" evidence="1">
    <location>
        <begin position="160"/>
        <end position="300"/>
    </location>
</feature>
<evidence type="ECO:0000259" key="1">
    <source>
        <dbReference type="PROSITE" id="PS50104"/>
    </source>
</evidence>
<dbReference type="SUPFAM" id="SSF52200">
    <property type="entry name" value="Toll/Interleukin receptor TIR domain"/>
    <property type="match status" value="1"/>
</dbReference>